<reference evidence="1 2" key="1">
    <citation type="submission" date="2024-03" db="EMBL/GenBank/DDBJ databases">
        <authorList>
            <person name="Brejova B."/>
        </authorList>
    </citation>
    <scope>NUCLEOTIDE SEQUENCE [LARGE SCALE GENOMIC DNA]</scope>
    <source>
        <strain evidence="1 2">CBS 14171</strain>
    </source>
</reference>
<sequence>MPSIQTHIIINAPPASVRRVFFDYESYKDWNPFFVNWRKSTHQQTAQLHVGDELQIEMKLKGMNHTSTMYPTVLQVDEDKLVWQGCLISSWIFYGVHTFEIEPLDDGGARTVFGQSEEFGGLLVYVLQVLGVFRKTEESFKLFNEALKDRVENLDAPSAVHAQESK</sequence>
<dbReference type="EMBL" id="OZ022410">
    <property type="protein sequence ID" value="CAK9441257.1"/>
    <property type="molecule type" value="Genomic_DNA"/>
</dbReference>
<dbReference type="PANTHER" id="PTHR36166">
    <property type="entry name" value="CHROMOSOME 9, WHOLE GENOME SHOTGUN SEQUENCE"/>
    <property type="match status" value="1"/>
</dbReference>
<accession>A0ABP0ZS09</accession>
<evidence type="ECO:0008006" key="3">
    <source>
        <dbReference type="Google" id="ProtNLM"/>
    </source>
</evidence>
<dbReference type="Proteomes" id="UP001497383">
    <property type="component" value="Chromosome 6"/>
</dbReference>
<keyword evidence="2" id="KW-1185">Reference proteome</keyword>
<dbReference type="SUPFAM" id="SSF55961">
    <property type="entry name" value="Bet v1-like"/>
    <property type="match status" value="1"/>
</dbReference>
<dbReference type="CDD" id="cd07822">
    <property type="entry name" value="SRPBCC_4"/>
    <property type="match status" value="1"/>
</dbReference>
<dbReference type="Pfam" id="PF10604">
    <property type="entry name" value="Polyketide_cyc2"/>
    <property type="match status" value="1"/>
</dbReference>
<dbReference type="Gene3D" id="3.30.530.20">
    <property type="match status" value="1"/>
</dbReference>
<gene>
    <name evidence="1" type="ORF">LODBEIA_P51260</name>
</gene>
<organism evidence="1 2">
    <name type="scientific">Lodderomyces beijingensis</name>
    <dbReference type="NCBI Taxonomy" id="1775926"/>
    <lineage>
        <taxon>Eukaryota</taxon>
        <taxon>Fungi</taxon>
        <taxon>Dikarya</taxon>
        <taxon>Ascomycota</taxon>
        <taxon>Saccharomycotina</taxon>
        <taxon>Pichiomycetes</taxon>
        <taxon>Debaryomycetaceae</taxon>
        <taxon>Candida/Lodderomyces clade</taxon>
        <taxon>Lodderomyces</taxon>
    </lineage>
</organism>
<proteinExistence type="predicted"/>
<dbReference type="PANTHER" id="PTHR36166:SF1">
    <property type="entry name" value="SRPBCC DOMAIN-CONTAINING PROTEIN"/>
    <property type="match status" value="1"/>
</dbReference>
<evidence type="ECO:0000313" key="1">
    <source>
        <dbReference type="EMBL" id="CAK9441257.1"/>
    </source>
</evidence>
<name>A0ABP0ZS09_9ASCO</name>
<dbReference type="GeneID" id="92210322"/>
<dbReference type="RefSeq" id="XP_066832064.1">
    <property type="nucleotide sequence ID" value="XM_066975424.1"/>
</dbReference>
<dbReference type="InterPro" id="IPR019587">
    <property type="entry name" value="Polyketide_cyclase/dehydratase"/>
</dbReference>
<protein>
    <recommendedName>
        <fullName evidence="3">Coenzyme Q-binding protein COQ10 START domain-containing protein</fullName>
    </recommendedName>
</protein>
<dbReference type="InterPro" id="IPR023393">
    <property type="entry name" value="START-like_dom_sf"/>
</dbReference>
<evidence type="ECO:0000313" key="2">
    <source>
        <dbReference type="Proteomes" id="UP001497383"/>
    </source>
</evidence>